<sequence length="278" mass="29877">MTIRTILTCLLNESSASLLSEASATLARKFDAHLIGQHTFEAIVVYPGIAVHMTAPAYASFNAAQAEQAEAIEKVFRTVTDRIGVKAEWRAVDTGTALASDRMIESARTADMVVMTRPDRDYDRPDQRFALDQVVRDGGRPVLLVPETGLGETIGSHAVIAHAGTRESARAAFDLLPLLEPGATVRIVHVGDGKDELRDSAMTELSKSIARHGFDVTMSHRSRHGKSVADTLLAAAREFGADVIAAGAYGHSRTYAFFLGATTGSLIRETDIPVLFSA</sequence>
<organism evidence="3 4">
    <name type="scientific">Jannaschia donghaensis</name>
    <dbReference type="NCBI Taxonomy" id="420998"/>
    <lineage>
        <taxon>Bacteria</taxon>
        <taxon>Pseudomonadati</taxon>
        <taxon>Pseudomonadota</taxon>
        <taxon>Alphaproteobacteria</taxon>
        <taxon>Rhodobacterales</taxon>
        <taxon>Roseobacteraceae</taxon>
        <taxon>Jannaschia</taxon>
    </lineage>
</organism>
<reference evidence="3 4" key="1">
    <citation type="submission" date="2015-07" db="EMBL/GenBank/DDBJ databases">
        <authorList>
            <person name="Noorani M."/>
        </authorList>
    </citation>
    <scope>NUCLEOTIDE SEQUENCE [LARGE SCALE GENOMIC DNA]</scope>
    <source>
        <strain evidence="3 4">CECT 7802</strain>
    </source>
</reference>
<dbReference type="EMBL" id="CXSU01000012">
    <property type="protein sequence ID" value="CTQ50357.1"/>
    <property type="molecule type" value="Genomic_DNA"/>
</dbReference>
<feature type="domain" description="UspA" evidence="2">
    <location>
        <begin position="192"/>
        <end position="275"/>
    </location>
</feature>
<name>A0A0M6YM64_9RHOB</name>
<dbReference type="CDD" id="cd00293">
    <property type="entry name" value="USP-like"/>
    <property type="match status" value="1"/>
</dbReference>
<dbReference type="PANTHER" id="PTHR46268:SF15">
    <property type="entry name" value="UNIVERSAL STRESS PROTEIN HP_0031"/>
    <property type="match status" value="1"/>
</dbReference>
<dbReference type="AlphaFoldDB" id="A0A0M6YM64"/>
<proteinExistence type="inferred from homology"/>
<evidence type="ECO:0000313" key="4">
    <source>
        <dbReference type="Proteomes" id="UP000049222"/>
    </source>
</evidence>
<dbReference type="RefSeq" id="WP_055085810.1">
    <property type="nucleotide sequence ID" value="NZ_CXSU01000012.1"/>
</dbReference>
<dbReference type="STRING" id="420998.JDO7802_02380"/>
<dbReference type="Proteomes" id="UP000049222">
    <property type="component" value="Unassembled WGS sequence"/>
</dbReference>
<evidence type="ECO:0000313" key="3">
    <source>
        <dbReference type="EMBL" id="CTQ50357.1"/>
    </source>
</evidence>
<evidence type="ECO:0000256" key="1">
    <source>
        <dbReference type="ARBA" id="ARBA00008791"/>
    </source>
</evidence>
<accession>A0A0M6YM64</accession>
<dbReference type="InterPro" id="IPR006016">
    <property type="entry name" value="UspA"/>
</dbReference>
<dbReference type="PANTHER" id="PTHR46268">
    <property type="entry name" value="STRESS RESPONSE PROTEIN NHAX"/>
    <property type="match status" value="1"/>
</dbReference>
<dbReference type="Gene3D" id="3.40.50.12370">
    <property type="match status" value="1"/>
</dbReference>
<dbReference type="SUPFAM" id="SSF52402">
    <property type="entry name" value="Adenine nucleotide alpha hydrolases-like"/>
    <property type="match status" value="2"/>
</dbReference>
<evidence type="ECO:0000259" key="2">
    <source>
        <dbReference type="Pfam" id="PF00582"/>
    </source>
</evidence>
<dbReference type="Pfam" id="PF00582">
    <property type="entry name" value="Usp"/>
    <property type="match status" value="1"/>
</dbReference>
<dbReference type="OrthoDB" id="9804721at2"/>
<keyword evidence="4" id="KW-1185">Reference proteome</keyword>
<comment type="similarity">
    <text evidence="1">Belongs to the universal stress protein A family.</text>
</comment>
<gene>
    <name evidence="3" type="ORF">JDO7802_02380</name>
</gene>
<protein>
    <submittedName>
        <fullName evidence="3">Universal stress protein family protein</fullName>
    </submittedName>
</protein>